<proteinExistence type="predicted"/>
<dbReference type="Gene3D" id="3.30.730.10">
    <property type="entry name" value="AP2/ERF domain"/>
    <property type="match status" value="1"/>
</dbReference>
<dbReference type="FunFam" id="3.30.730.10:FF:000001">
    <property type="entry name" value="Ethylene-responsive transcription factor 2"/>
    <property type="match status" value="1"/>
</dbReference>
<dbReference type="SUPFAM" id="SSF54171">
    <property type="entry name" value="DNA-binding domain"/>
    <property type="match status" value="1"/>
</dbReference>
<dbReference type="Pfam" id="PF00847">
    <property type="entry name" value="AP2"/>
    <property type="match status" value="1"/>
</dbReference>
<dbReference type="KEGG" id="smo:SELMODRAFT_412693"/>
<feature type="region of interest" description="Disordered" evidence="6">
    <location>
        <begin position="111"/>
        <end position="141"/>
    </location>
</feature>
<evidence type="ECO:0000259" key="7">
    <source>
        <dbReference type="PROSITE" id="PS51032"/>
    </source>
</evidence>
<evidence type="ECO:0000256" key="3">
    <source>
        <dbReference type="ARBA" id="ARBA00023125"/>
    </source>
</evidence>
<dbReference type="InterPro" id="IPR036955">
    <property type="entry name" value="AP2/ERF_dom_sf"/>
</dbReference>
<keyword evidence="3" id="KW-0238">DNA-binding</keyword>
<dbReference type="SMART" id="SM00380">
    <property type="entry name" value="AP2"/>
    <property type="match status" value="1"/>
</dbReference>
<evidence type="ECO:0000256" key="5">
    <source>
        <dbReference type="ARBA" id="ARBA00023242"/>
    </source>
</evidence>
<feature type="compositionally biased region" description="Low complexity" evidence="6">
    <location>
        <begin position="233"/>
        <end position="255"/>
    </location>
</feature>
<name>D8RL66_SELML</name>
<gene>
    <name evidence="8" type="ORF">SELMODRAFT_412693</name>
</gene>
<sequence>MFCQRLTELIPALASLDRPSSPPLCKEEDVASPAMELAMMAQWPSLSTASVKDLDGIAAVVGQRALFGGASSSSSVSALNAGNGDGSSQALSCDRRMQVPPLLEIAPLAIASSSSSSPPPEKSSSAPAGASSSSISSSPRAFRGVRKRPWGRWSAEIRDRIGRCRHWLGTFDTPEDAARAYDAAARKLRGAKARTNFSVPSSSIFPLPPLPHRPSTPSPSISSRGAAPSSPALSWLDLKLGSSGGSSSPKQRPSGGLPPTPSKLELD</sequence>
<dbReference type="GO" id="GO:0003700">
    <property type="term" value="F:DNA-binding transcription factor activity"/>
    <property type="evidence" value="ECO:0007669"/>
    <property type="project" value="InterPro"/>
</dbReference>
<dbReference type="InterPro" id="IPR016177">
    <property type="entry name" value="DNA-bd_dom_sf"/>
</dbReference>
<evidence type="ECO:0000313" key="9">
    <source>
        <dbReference type="Proteomes" id="UP000001514"/>
    </source>
</evidence>
<dbReference type="HOGENOM" id="CLU_1071179_0_0_1"/>
<dbReference type="Proteomes" id="UP000001514">
    <property type="component" value="Unassembled WGS sequence"/>
</dbReference>
<dbReference type="Gramene" id="EFJ26864">
    <property type="protein sequence ID" value="EFJ26864"/>
    <property type="gene ID" value="SELMODRAFT_412693"/>
</dbReference>
<keyword evidence="2" id="KW-0805">Transcription regulation</keyword>
<dbReference type="PRINTS" id="PR00367">
    <property type="entry name" value="ETHRSPELEMNT"/>
</dbReference>
<feature type="domain" description="AP2/ERF" evidence="7">
    <location>
        <begin position="141"/>
        <end position="198"/>
    </location>
</feature>
<keyword evidence="5" id="KW-0539">Nucleus</keyword>
<dbReference type="AlphaFoldDB" id="D8RL66"/>
<dbReference type="PROSITE" id="PS51032">
    <property type="entry name" value="AP2_ERF"/>
    <property type="match status" value="1"/>
</dbReference>
<dbReference type="PANTHER" id="PTHR31677">
    <property type="entry name" value="AP2 DOMAIN CLASS TRANSCRIPTION FACTOR"/>
    <property type="match status" value="1"/>
</dbReference>
<evidence type="ECO:0000313" key="8">
    <source>
        <dbReference type="EMBL" id="EFJ26864.1"/>
    </source>
</evidence>
<protein>
    <recommendedName>
        <fullName evidence="7">AP2/ERF domain-containing protein</fullName>
    </recommendedName>
</protein>
<reference evidence="8 9" key="1">
    <citation type="journal article" date="2011" name="Science">
        <title>The Selaginella genome identifies genetic changes associated with the evolution of vascular plants.</title>
        <authorList>
            <person name="Banks J.A."/>
            <person name="Nishiyama T."/>
            <person name="Hasebe M."/>
            <person name="Bowman J.L."/>
            <person name="Gribskov M."/>
            <person name="dePamphilis C."/>
            <person name="Albert V.A."/>
            <person name="Aono N."/>
            <person name="Aoyama T."/>
            <person name="Ambrose B.A."/>
            <person name="Ashton N.W."/>
            <person name="Axtell M.J."/>
            <person name="Barker E."/>
            <person name="Barker M.S."/>
            <person name="Bennetzen J.L."/>
            <person name="Bonawitz N.D."/>
            <person name="Chapple C."/>
            <person name="Cheng C."/>
            <person name="Correa L.G."/>
            <person name="Dacre M."/>
            <person name="DeBarry J."/>
            <person name="Dreyer I."/>
            <person name="Elias M."/>
            <person name="Engstrom E.M."/>
            <person name="Estelle M."/>
            <person name="Feng L."/>
            <person name="Finet C."/>
            <person name="Floyd S.K."/>
            <person name="Frommer W.B."/>
            <person name="Fujita T."/>
            <person name="Gramzow L."/>
            <person name="Gutensohn M."/>
            <person name="Harholt J."/>
            <person name="Hattori M."/>
            <person name="Heyl A."/>
            <person name="Hirai T."/>
            <person name="Hiwatashi Y."/>
            <person name="Ishikawa M."/>
            <person name="Iwata M."/>
            <person name="Karol K.G."/>
            <person name="Koehler B."/>
            <person name="Kolukisaoglu U."/>
            <person name="Kubo M."/>
            <person name="Kurata T."/>
            <person name="Lalonde S."/>
            <person name="Li K."/>
            <person name="Li Y."/>
            <person name="Litt A."/>
            <person name="Lyons E."/>
            <person name="Manning G."/>
            <person name="Maruyama T."/>
            <person name="Michael T.P."/>
            <person name="Mikami K."/>
            <person name="Miyazaki S."/>
            <person name="Morinaga S."/>
            <person name="Murata T."/>
            <person name="Mueller-Roeber B."/>
            <person name="Nelson D.R."/>
            <person name="Obara M."/>
            <person name="Oguri Y."/>
            <person name="Olmstead R.G."/>
            <person name="Onodera N."/>
            <person name="Petersen B.L."/>
            <person name="Pils B."/>
            <person name="Prigge M."/>
            <person name="Rensing S.A."/>
            <person name="Riano-Pachon D.M."/>
            <person name="Roberts A.W."/>
            <person name="Sato Y."/>
            <person name="Scheller H.V."/>
            <person name="Schulz B."/>
            <person name="Schulz C."/>
            <person name="Shakirov E.V."/>
            <person name="Shibagaki N."/>
            <person name="Shinohara N."/>
            <person name="Shippen D.E."/>
            <person name="Soerensen I."/>
            <person name="Sotooka R."/>
            <person name="Sugimoto N."/>
            <person name="Sugita M."/>
            <person name="Sumikawa N."/>
            <person name="Tanurdzic M."/>
            <person name="Theissen G."/>
            <person name="Ulvskov P."/>
            <person name="Wakazuki S."/>
            <person name="Weng J.K."/>
            <person name="Willats W.W."/>
            <person name="Wipf D."/>
            <person name="Wolf P.G."/>
            <person name="Yang L."/>
            <person name="Zimmer A.D."/>
            <person name="Zhu Q."/>
            <person name="Mitros T."/>
            <person name="Hellsten U."/>
            <person name="Loque D."/>
            <person name="Otillar R."/>
            <person name="Salamov A."/>
            <person name="Schmutz J."/>
            <person name="Shapiro H."/>
            <person name="Lindquist E."/>
            <person name="Lucas S."/>
            <person name="Rokhsar D."/>
            <person name="Grigoriev I.V."/>
        </authorList>
    </citation>
    <scope>NUCLEOTIDE SEQUENCE [LARGE SCALE GENOMIC DNA]</scope>
</reference>
<evidence type="ECO:0000256" key="4">
    <source>
        <dbReference type="ARBA" id="ARBA00023163"/>
    </source>
</evidence>
<accession>D8RL66</accession>
<organism evidence="9">
    <name type="scientific">Selaginella moellendorffii</name>
    <name type="common">Spikemoss</name>
    <dbReference type="NCBI Taxonomy" id="88036"/>
    <lineage>
        <taxon>Eukaryota</taxon>
        <taxon>Viridiplantae</taxon>
        <taxon>Streptophyta</taxon>
        <taxon>Embryophyta</taxon>
        <taxon>Tracheophyta</taxon>
        <taxon>Lycopodiopsida</taxon>
        <taxon>Selaginellales</taxon>
        <taxon>Selaginellaceae</taxon>
        <taxon>Selaginella</taxon>
    </lineage>
</organism>
<comment type="subcellular location">
    <subcellularLocation>
        <location evidence="1">Nucleus</location>
    </subcellularLocation>
</comment>
<feature type="compositionally biased region" description="Low complexity" evidence="6">
    <location>
        <begin position="111"/>
        <end position="139"/>
    </location>
</feature>
<keyword evidence="4" id="KW-0804">Transcription</keyword>
<dbReference type="eggNOG" id="ENOG502S2TQ">
    <property type="taxonomic scope" value="Eukaryota"/>
</dbReference>
<dbReference type="InterPro" id="IPR001471">
    <property type="entry name" value="AP2/ERF_dom"/>
</dbReference>
<feature type="region of interest" description="Disordered" evidence="6">
    <location>
        <begin position="199"/>
        <end position="267"/>
    </location>
</feature>
<evidence type="ECO:0000256" key="6">
    <source>
        <dbReference type="SAM" id="MobiDB-lite"/>
    </source>
</evidence>
<dbReference type="GO" id="GO:0005634">
    <property type="term" value="C:nucleus"/>
    <property type="evidence" value="ECO:0007669"/>
    <property type="project" value="UniProtKB-SubCell"/>
</dbReference>
<dbReference type="PANTHER" id="PTHR31677:SF75">
    <property type="entry name" value="ETHYLENE-RESPONSIVE TRANSCRIPTION FACTOR ERF084"/>
    <property type="match status" value="1"/>
</dbReference>
<evidence type="ECO:0000256" key="1">
    <source>
        <dbReference type="ARBA" id="ARBA00004123"/>
    </source>
</evidence>
<dbReference type="EMBL" id="GL377583">
    <property type="protein sequence ID" value="EFJ26864.1"/>
    <property type="molecule type" value="Genomic_DNA"/>
</dbReference>
<dbReference type="OMA" id="NSSGWQC"/>
<keyword evidence="9" id="KW-1185">Reference proteome</keyword>
<evidence type="ECO:0000256" key="2">
    <source>
        <dbReference type="ARBA" id="ARBA00023015"/>
    </source>
</evidence>
<dbReference type="CDD" id="cd00018">
    <property type="entry name" value="AP2"/>
    <property type="match status" value="1"/>
</dbReference>
<feature type="compositionally biased region" description="Pro residues" evidence="6">
    <location>
        <begin position="206"/>
        <end position="217"/>
    </location>
</feature>
<dbReference type="GO" id="GO:0003677">
    <property type="term" value="F:DNA binding"/>
    <property type="evidence" value="ECO:0007669"/>
    <property type="project" value="UniProtKB-KW"/>
</dbReference>
<dbReference type="InParanoid" id="D8RL66"/>